<gene>
    <name evidence="1" type="ORF">BU25DRAFT_458673</name>
</gene>
<dbReference type="EMBL" id="MU006717">
    <property type="protein sequence ID" value="KAF2627330.1"/>
    <property type="molecule type" value="Genomic_DNA"/>
</dbReference>
<proteinExistence type="predicted"/>
<dbReference type="Proteomes" id="UP000799754">
    <property type="component" value="Unassembled WGS sequence"/>
</dbReference>
<sequence length="200" mass="22675">MEMSLWEVSDPYYFDLPYVFNHMGLRHSIVYVVYHSFELFPGLAAVLTELEQRNGTSLGLAREKGEIFPAECDGPTSAYNFVLTKYTTACNDVTGRFNVSSVELFQDHVTELKGTSKYIGTPWARTMTLYCRKLRFSPPKSQEFLGYKEINTINLILLNNNNNKIDPVTPSLESVIEFFPGAGSFYHDAIGHGFLIMESN</sequence>
<evidence type="ECO:0000313" key="1">
    <source>
        <dbReference type="EMBL" id="KAF2627330.1"/>
    </source>
</evidence>
<protein>
    <submittedName>
        <fullName evidence="1">Uncharacterized protein</fullName>
    </submittedName>
</protein>
<evidence type="ECO:0000313" key="2">
    <source>
        <dbReference type="Proteomes" id="UP000799754"/>
    </source>
</evidence>
<organism evidence="1 2">
    <name type="scientific">Macroventuria anomochaeta</name>
    <dbReference type="NCBI Taxonomy" id="301207"/>
    <lineage>
        <taxon>Eukaryota</taxon>
        <taxon>Fungi</taxon>
        <taxon>Dikarya</taxon>
        <taxon>Ascomycota</taxon>
        <taxon>Pezizomycotina</taxon>
        <taxon>Dothideomycetes</taxon>
        <taxon>Pleosporomycetidae</taxon>
        <taxon>Pleosporales</taxon>
        <taxon>Pleosporineae</taxon>
        <taxon>Didymellaceae</taxon>
        <taxon>Macroventuria</taxon>
    </lineage>
</organism>
<reference evidence="1" key="1">
    <citation type="journal article" date="2020" name="Stud. Mycol.">
        <title>101 Dothideomycetes genomes: a test case for predicting lifestyles and emergence of pathogens.</title>
        <authorList>
            <person name="Haridas S."/>
            <person name="Albert R."/>
            <person name="Binder M."/>
            <person name="Bloem J."/>
            <person name="Labutti K."/>
            <person name="Salamov A."/>
            <person name="Andreopoulos B."/>
            <person name="Baker S."/>
            <person name="Barry K."/>
            <person name="Bills G."/>
            <person name="Bluhm B."/>
            <person name="Cannon C."/>
            <person name="Castanera R."/>
            <person name="Culley D."/>
            <person name="Daum C."/>
            <person name="Ezra D."/>
            <person name="Gonzalez J."/>
            <person name="Henrissat B."/>
            <person name="Kuo A."/>
            <person name="Liang C."/>
            <person name="Lipzen A."/>
            <person name="Lutzoni F."/>
            <person name="Magnuson J."/>
            <person name="Mondo S."/>
            <person name="Nolan M."/>
            <person name="Ohm R."/>
            <person name="Pangilinan J."/>
            <person name="Park H.-J."/>
            <person name="Ramirez L."/>
            <person name="Alfaro M."/>
            <person name="Sun H."/>
            <person name="Tritt A."/>
            <person name="Yoshinaga Y."/>
            <person name="Zwiers L.-H."/>
            <person name="Turgeon B."/>
            <person name="Goodwin S."/>
            <person name="Spatafora J."/>
            <person name="Crous P."/>
            <person name="Grigoriev I."/>
        </authorList>
    </citation>
    <scope>NUCLEOTIDE SEQUENCE</scope>
    <source>
        <strain evidence="1">CBS 525.71</strain>
    </source>
</reference>
<name>A0ACB6RZB9_9PLEO</name>
<comment type="caution">
    <text evidence="1">The sequence shown here is derived from an EMBL/GenBank/DDBJ whole genome shotgun (WGS) entry which is preliminary data.</text>
</comment>
<keyword evidence="2" id="KW-1185">Reference proteome</keyword>
<accession>A0ACB6RZB9</accession>